<accession>A0ABN3UFX5</accession>
<comment type="caution">
    <text evidence="1">The sequence shown here is derived from an EMBL/GenBank/DDBJ whole genome shotgun (WGS) entry which is preliminary data.</text>
</comment>
<dbReference type="EMBL" id="BAAATZ010000019">
    <property type="protein sequence ID" value="GAA2731397.1"/>
    <property type="molecule type" value="Genomic_DNA"/>
</dbReference>
<organism evidence="1 2">
    <name type="scientific">Actinocorallia aurantiaca</name>
    <dbReference type="NCBI Taxonomy" id="46204"/>
    <lineage>
        <taxon>Bacteria</taxon>
        <taxon>Bacillati</taxon>
        <taxon>Actinomycetota</taxon>
        <taxon>Actinomycetes</taxon>
        <taxon>Streptosporangiales</taxon>
        <taxon>Thermomonosporaceae</taxon>
        <taxon>Actinocorallia</taxon>
    </lineage>
</organism>
<keyword evidence="2" id="KW-1185">Reference proteome</keyword>
<protein>
    <submittedName>
        <fullName evidence="1">Uncharacterized protein</fullName>
    </submittedName>
</protein>
<proteinExistence type="predicted"/>
<evidence type="ECO:0000313" key="1">
    <source>
        <dbReference type="EMBL" id="GAA2731397.1"/>
    </source>
</evidence>
<dbReference type="RefSeq" id="WP_344452802.1">
    <property type="nucleotide sequence ID" value="NZ_BAAATZ010000019.1"/>
</dbReference>
<dbReference type="Proteomes" id="UP001501842">
    <property type="component" value="Unassembled WGS sequence"/>
</dbReference>
<gene>
    <name evidence="1" type="ORF">GCM10010439_46740</name>
</gene>
<reference evidence="1 2" key="1">
    <citation type="journal article" date="2019" name="Int. J. Syst. Evol. Microbiol.">
        <title>The Global Catalogue of Microorganisms (GCM) 10K type strain sequencing project: providing services to taxonomists for standard genome sequencing and annotation.</title>
        <authorList>
            <consortium name="The Broad Institute Genomics Platform"/>
            <consortium name="The Broad Institute Genome Sequencing Center for Infectious Disease"/>
            <person name="Wu L."/>
            <person name="Ma J."/>
        </authorList>
    </citation>
    <scope>NUCLEOTIDE SEQUENCE [LARGE SCALE GENOMIC DNA]</scope>
    <source>
        <strain evidence="1 2">JCM 8201</strain>
    </source>
</reference>
<sequence>MTTWPTAGHLDGGEAADEVDSWKPARKFPEHYPGECPAGDYLLWNRHVHALEHRAATGLSLRGEESRSLDALLASLGLPGLAERVPVLAYGANRNPATLHLKLLNYGYRPPNGRDHCLPVLRGELHGADVAASGLHGHGYLYGELLLNSEHTRDSVLRSRICMADEDQLRALNESEEVRQGRYHLAWIPGVRLPGTGRPIPALGYVANARTWLSPVFQTPVGFTSVQAAGRTYPSMTATEGLAHALDSLGIRSEASRLSGLADDEALAAELAKYLNGQWWYHFHTGQSPISGYHGVLDLFRSRIAESSMPVRTYDHLVEQGRVLSVDDAYSHARLLRRVRAEGGAFSSDCSDPSGGDGC</sequence>
<name>A0ABN3UFX5_9ACTN</name>
<evidence type="ECO:0000313" key="2">
    <source>
        <dbReference type="Proteomes" id="UP001501842"/>
    </source>
</evidence>